<name>A0A370X1V1_9GAMM</name>
<dbReference type="EMBL" id="QRBE01000004">
    <property type="protein sequence ID" value="RDS82231.1"/>
    <property type="molecule type" value="Genomic_DNA"/>
</dbReference>
<evidence type="ECO:0000313" key="2">
    <source>
        <dbReference type="Proteomes" id="UP000254258"/>
    </source>
</evidence>
<comment type="caution">
    <text evidence="1">The sequence shown here is derived from an EMBL/GenBank/DDBJ whole genome shotgun (WGS) entry which is preliminary data.</text>
</comment>
<reference evidence="1 2" key="1">
    <citation type="submission" date="2018-07" db="EMBL/GenBank/DDBJ databases">
        <title>Dyella monticola sp. nov. and Dyella psychrodurans sp. nov. isolated from monsoon evergreen broad-leaved forest soil of Dinghu Mountain, China.</title>
        <authorList>
            <person name="Gao Z."/>
            <person name="Qiu L."/>
        </authorList>
    </citation>
    <scope>NUCLEOTIDE SEQUENCE [LARGE SCALE GENOMIC DNA]</scope>
    <source>
        <strain evidence="1 2">4G-K06</strain>
    </source>
</reference>
<protein>
    <submittedName>
        <fullName evidence="1">Uncharacterized protein</fullName>
    </submittedName>
</protein>
<accession>A0A370X1V1</accession>
<organism evidence="1 2">
    <name type="scientific">Dyella monticola</name>
    <dbReference type="NCBI Taxonomy" id="1927958"/>
    <lineage>
        <taxon>Bacteria</taxon>
        <taxon>Pseudomonadati</taxon>
        <taxon>Pseudomonadota</taxon>
        <taxon>Gammaproteobacteria</taxon>
        <taxon>Lysobacterales</taxon>
        <taxon>Rhodanobacteraceae</taxon>
        <taxon>Dyella</taxon>
    </lineage>
</organism>
<dbReference type="Proteomes" id="UP000254258">
    <property type="component" value="Unassembled WGS sequence"/>
</dbReference>
<evidence type="ECO:0000313" key="1">
    <source>
        <dbReference type="EMBL" id="RDS82231.1"/>
    </source>
</evidence>
<sequence length="80" mass="9570">MMKGGLNWANDHLDHQTPPCAPNCLDCAWAKRVKEEERRARDRFDEQLHRLHEKEREELINSLPLASRQVVMEKLRPRRI</sequence>
<dbReference type="AlphaFoldDB" id="A0A370X1V1"/>
<keyword evidence="2" id="KW-1185">Reference proteome</keyword>
<proteinExistence type="predicted"/>
<gene>
    <name evidence="1" type="ORF">DWU98_09340</name>
</gene>